<accession>A0ABQ9IK52</accession>
<keyword evidence="3" id="KW-1185">Reference proteome</keyword>
<proteinExistence type="predicted"/>
<feature type="region of interest" description="Disordered" evidence="1">
    <location>
        <begin position="458"/>
        <end position="539"/>
    </location>
</feature>
<name>A0ABQ9IK52_9NEOP</name>
<dbReference type="EMBL" id="JARBHB010000001">
    <property type="protein sequence ID" value="KAJ8896589.1"/>
    <property type="molecule type" value="Genomic_DNA"/>
</dbReference>
<gene>
    <name evidence="2" type="ORF">PR048_001933</name>
</gene>
<organism evidence="2 3">
    <name type="scientific">Dryococelus australis</name>
    <dbReference type="NCBI Taxonomy" id="614101"/>
    <lineage>
        <taxon>Eukaryota</taxon>
        <taxon>Metazoa</taxon>
        <taxon>Ecdysozoa</taxon>
        <taxon>Arthropoda</taxon>
        <taxon>Hexapoda</taxon>
        <taxon>Insecta</taxon>
        <taxon>Pterygota</taxon>
        <taxon>Neoptera</taxon>
        <taxon>Polyneoptera</taxon>
        <taxon>Phasmatodea</taxon>
        <taxon>Verophasmatodea</taxon>
        <taxon>Anareolatae</taxon>
        <taxon>Phasmatidae</taxon>
        <taxon>Eurycanthinae</taxon>
        <taxon>Dryococelus</taxon>
    </lineage>
</organism>
<reference evidence="2 3" key="1">
    <citation type="submission" date="2023-02" db="EMBL/GenBank/DDBJ databases">
        <title>LHISI_Scaffold_Assembly.</title>
        <authorList>
            <person name="Stuart O.P."/>
            <person name="Cleave R."/>
            <person name="Magrath M.J.L."/>
            <person name="Mikheyev A.S."/>
        </authorList>
    </citation>
    <scope>NUCLEOTIDE SEQUENCE [LARGE SCALE GENOMIC DNA]</scope>
    <source>
        <strain evidence="2">Daus_M_001</strain>
        <tissue evidence="2">Leg muscle</tissue>
    </source>
</reference>
<evidence type="ECO:0000313" key="3">
    <source>
        <dbReference type="Proteomes" id="UP001159363"/>
    </source>
</evidence>
<comment type="caution">
    <text evidence="2">The sequence shown here is derived from an EMBL/GenBank/DDBJ whole genome shotgun (WGS) entry which is preliminary data.</text>
</comment>
<sequence length="746" mass="82057">MDSVVRRHDQLVRGSLFAPAAMPHGCWDSVILAIGFSRSSEHFSKTLYARSVYFTANQVQIPARSLPQGGIVPDDATSRRVFSGISRLPLPFIPALLHAHLNHPNRLSRPRCYETLKFLLEDCLLTRPWPCYHCSIRHMTSIQGPIGSQLASPCTRKIGPALSPHFVQDVPCTRICAKNSRAWSASRARLVLILHRMIPALVVQWLVLSQVGPQGISGYKYIMWLCSGPVASVIPSGAAEDQWLERFQLWLQWFIAQWLEQSQVGCSGPVARGIPSEDAKAQWLEALPSGSTVAQSLEHSQMGPQRLSGQKYIKKGRSGQVVRAFLSGASVASAIPSGDTVARVFPSWPHWLERFQVAQWPSGGLGHPKWSRSGPVARGIPSEDAMAQWLEQSQVGPQWLICASLPPRTNRVALLAGSPTNSRVSDVLFPPPLPYSSCFTLACSQDLDVTSRADLSTHNSPVLQAGPAAPPPPRRTCNINMSAAGAADSRLATRGSRLPASAQATSSFSEALLKRPNTPASKPLRPTHEPYTANSPSRSADFVDSPLLYQQQARHDLDHKLICKGRMSQNSCPRRRNSILIVHDPKTVVYLATTFLSELPPITTCRGRSSHFTTSWTDRTASSAPPAPSNGSCHKHRLIDCPVRESNSMPITSPVVRATHSGGSPAYDTRHSYLQQSPIGRGERRDRKNYMCNCISPLQTSTRQTNTLVILHHSRVNISVVLRPLVVIEFPLCQHLIRQHLAKQGH</sequence>
<evidence type="ECO:0000313" key="2">
    <source>
        <dbReference type="EMBL" id="KAJ8896589.1"/>
    </source>
</evidence>
<evidence type="ECO:0000256" key="1">
    <source>
        <dbReference type="SAM" id="MobiDB-lite"/>
    </source>
</evidence>
<dbReference type="Proteomes" id="UP001159363">
    <property type="component" value="Chromosome 1"/>
</dbReference>
<protein>
    <submittedName>
        <fullName evidence="2">Uncharacterized protein</fullName>
    </submittedName>
</protein>